<accession>A0ABX7T9C8</accession>
<dbReference type="Pfam" id="PF01081">
    <property type="entry name" value="Aldolase"/>
    <property type="match status" value="1"/>
</dbReference>
<dbReference type="InterPro" id="IPR013785">
    <property type="entry name" value="Aldolase_TIM"/>
</dbReference>
<dbReference type="EC" id="4.1.3.16" evidence="6"/>
<proteinExistence type="inferred from homology"/>
<dbReference type="InterPro" id="IPR031338">
    <property type="entry name" value="KDPG/KHG_AS_2"/>
</dbReference>
<dbReference type="CDD" id="cd00452">
    <property type="entry name" value="KDPG_aldolase"/>
    <property type="match status" value="1"/>
</dbReference>
<dbReference type="Proteomes" id="UP000663923">
    <property type="component" value="Chromosome"/>
</dbReference>
<dbReference type="InterPro" id="IPR000887">
    <property type="entry name" value="Aldlse_KDPG_KHG"/>
</dbReference>
<sequence>MTEKIDLKLDHAFQDVPIVPLIQADDPTVAIATANALQEGGLHVVEVVLRTDAAVDCMEAIVNETSGIIVGAGTVLTDDQAEQVLSRGAQFIVSPGLVDSVAQYCLERSVPIFAGTMTAGEVQRAYALGLRTVKFFPAKLAGGVPMLKALSSVFRDMRFMPTGGISADNLHEFLAMPSVVACGGSWLTPAKAIEQGDFETVTRLAKEAVAVANNGRKAGN</sequence>
<keyword evidence="7" id="KW-1185">Reference proteome</keyword>
<evidence type="ECO:0000256" key="2">
    <source>
        <dbReference type="ARBA" id="ARBA00006906"/>
    </source>
</evidence>
<evidence type="ECO:0000256" key="4">
    <source>
        <dbReference type="ARBA" id="ARBA00023239"/>
    </source>
</evidence>
<dbReference type="NCBIfam" id="TIGR01182">
    <property type="entry name" value="eda"/>
    <property type="match status" value="1"/>
</dbReference>
<keyword evidence="4 6" id="KW-0456">Lyase</keyword>
<comment type="subunit">
    <text evidence="3">Homotrimer.</text>
</comment>
<dbReference type="SUPFAM" id="SSF51569">
    <property type="entry name" value="Aldolase"/>
    <property type="match status" value="1"/>
</dbReference>
<dbReference type="EMBL" id="CP071794">
    <property type="protein sequence ID" value="QTD57633.1"/>
    <property type="molecule type" value="Genomic_DNA"/>
</dbReference>
<gene>
    <name evidence="6" type="primary">eda</name>
    <name evidence="6" type="ORF">J4G78_09015</name>
</gene>
<evidence type="ECO:0000256" key="5">
    <source>
        <dbReference type="ARBA" id="ARBA00023277"/>
    </source>
</evidence>
<evidence type="ECO:0000256" key="3">
    <source>
        <dbReference type="ARBA" id="ARBA00011233"/>
    </source>
</evidence>
<name>A0ABX7T9C8_9SPHN</name>
<dbReference type="RefSeq" id="WP_207990270.1">
    <property type="nucleotide sequence ID" value="NZ_CP071794.1"/>
</dbReference>
<keyword evidence="5" id="KW-0119">Carbohydrate metabolism</keyword>
<dbReference type="GO" id="GO:0008700">
    <property type="term" value="F:(R,S)-4-hydroxy-2-oxoglutarate aldolase activity"/>
    <property type="evidence" value="ECO:0007669"/>
    <property type="project" value="UniProtKB-EC"/>
</dbReference>
<dbReference type="Gene3D" id="3.20.20.70">
    <property type="entry name" value="Aldolase class I"/>
    <property type="match status" value="1"/>
</dbReference>
<dbReference type="PANTHER" id="PTHR30246:SF1">
    <property type="entry name" value="2-DEHYDRO-3-DEOXY-6-PHOSPHOGALACTONATE ALDOLASE-RELATED"/>
    <property type="match status" value="1"/>
</dbReference>
<evidence type="ECO:0000313" key="7">
    <source>
        <dbReference type="Proteomes" id="UP000663923"/>
    </source>
</evidence>
<evidence type="ECO:0000313" key="6">
    <source>
        <dbReference type="EMBL" id="QTD57633.1"/>
    </source>
</evidence>
<dbReference type="EC" id="4.1.2.14" evidence="6"/>
<organism evidence="6 7">
    <name type="scientific">Parasphingorhabdus cellanae</name>
    <dbReference type="NCBI Taxonomy" id="2806553"/>
    <lineage>
        <taxon>Bacteria</taxon>
        <taxon>Pseudomonadati</taxon>
        <taxon>Pseudomonadota</taxon>
        <taxon>Alphaproteobacteria</taxon>
        <taxon>Sphingomonadales</taxon>
        <taxon>Sphingomonadaceae</taxon>
        <taxon>Parasphingorhabdus</taxon>
    </lineage>
</organism>
<dbReference type="GO" id="GO:0008675">
    <property type="term" value="F:2-dehydro-3-deoxy-phosphogluconate aldolase activity"/>
    <property type="evidence" value="ECO:0007669"/>
    <property type="project" value="UniProtKB-EC"/>
</dbReference>
<evidence type="ECO:0000256" key="1">
    <source>
        <dbReference type="ARBA" id="ARBA00004761"/>
    </source>
</evidence>
<comment type="pathway">
    <text evidence="1">Carbohydrate acid metabolism.</text>
</comment>
<protein>
    <submittedName>
        <fullName evidence="6">Bifunctional 4-hydroxy-2-oxoglutarate aldolase/2-dehydro-3-deoxy-phosphogluconate aldolase</fullName>
        <ecNumber evidence="6">4.1.2.14</ecNumber>
        <ecNumber evidence="6">4.1.3.16</ecNumber>
    </submittedName>
</protein>
<dbReference type="PANTHER" id="PTHR30246">
    <property type="entry name" value="2-KETO-3-DEOXY-6-PHOSPHOGLUCONATE ALDOLASE"/>
    <property type="match status" value="1"/>
</dbReference>
<comment type="similarity">
    <text evidence="2">Belongs to the KHG/KDPG aldolase family.</text>
</comment>
<dbReference type="PROSITE" id="PS00160">
    <property type="entry name" value="ALDOLASE_KDPG_KHG_2"/>
    <property type="match status" value="1"/>
</dbReference>
<reference evidence="6 7" key="1">
    <citation type="submission" date="2021-03" db="EMBL/GenBank/DDBJ databases">
        <title>Complete genome of Parasphingorhabdus_sp.JHSY0214.</title>
        <authorList>
            <person name="Yoo J.H."/>
            <person name="Bae J.W."/>
        </authorList>
    </citation>
    <scope>NUCLEOTIDE SEQUENCE [LARGE SCALE GENOMIC DNA]</scope>
    <source>
        <strain evidence="6 7">JHSY0214</strain>
    </source>
</reference>